<sequence>MFNELKKSHMPYAKKIMIELYLNKKLDVETICSKFVKKRHNIVRASIKDLEKCHLLRSIDKSKVKDDEKVYSLTKIGMSFISEEASKVSSETDNI</sequence>
<gene>
    <name evidence="1" type="ORF">CLHOM_17450</name>
</gene>
<organism evidence="1 2">
    <name type="scientific">Clostridium homopropionicum DSM 5847</name>
    <dbReference type="NCBI Taxonomy" id="1121318"/>
    <lineage>
        <taxon>Bacteria</taxon>
        <taxon>Bacillati</taxon>
        <taxon>Bacillota</taxon>
        <taxon>Clostridia</taxon>
        <taxon>Eubacteriales</taxon>
        <taxon>Clostridiaceae</taxon>
        <taxon>Clostridium</taxon>
    </lineage>
</organism>
<comment type="caution">
    <text evidence="1">The sequence shown here is derived from an EMBL/GenBank/DDBJ whole genome shotgun (WGS) entry which is preliminary data.</text>
</comment>
<evidence type="ECO:0000313" key="1">
    <source>
        <dbReference type="EMBL" id="KOA19656.1"/>
    </source>
</evidence>
<dbReference type="Proteomes" id="UP000037043">
    <property type="component" value="Unassembled WGS sequence"/>
</dbReference>
<dbReference type="AlphaFoldDB" id="A0A0L6Z9K9"/>
<name>A0A0L6Z9K9_9CLOT</name>
<accession>A0A0L6Z9K9</accession>
<dbReference type="EMBL" id="LHUR01000022">
    <property type="protein sequence ID" value="KOA19656.1"/>
    <property type="molecule type" value="Genomic_DNA"/>
</dbReference>
<evidence type="ECO:0008006" key="3">
    <source>
        <dbReference type="Google" id="ProtNLM"/>
    </source>
</evidence>
<dbReference type="PATRIC" id="fig|1121318.3.peg.1759"/>
<proteinExistence type="predicted"/>
<keyword evidence="2" id="KW-1185">Reference proteome</keyword>
<reference evidence="2" key="1">
    <citation type="submission" date="2015-08" db="EMBL/GenBank/DDBJ databases">
        <title>Genome sequence of the strict anaerobe Clostridium homopropionicum LuHBu1 (DSM 5847T).</title>
        <authorList>
            <person name="Poehlein A."/>
            <person name="Beck M."/>
            <person name="Schiel-Bengelsdorf B."/>
            <person name="Bengelsdorf F.R."/>
            <person name="Daniel R."/>
            <person name="Duerre P."/>
        </authorList>
    </citation>
    <scope>NUCLEOTIDE SEQUENCE [LARGE SCALE GENOMIC DNA]</scope>
    <source>
        <strain evidence="2">DSM 5847</strain>
    </source>
</reference>
<dbReference type="RefSeq" id="WP_052221296.1">
    <property type="nucleotide sequence ID" value="NZ_LHUR01000022.1"/>
</dbReference>
<protein>
    <recommendedName>
        <fullName evidence="3">ArnR1-like winged helix-turn-helix domain-containing protein</fullName>
    </recommendedName>
</protein>
<evidence type="ECO:0000313" key="2">
    <source>
        <dbReference type="Proteomes" id="UP000037043"/>
    </source>
</evidence>